<dbReference type="GeneID" id="42528632"/>
<dbReference type="OrthoDB" id="4199792at2759"/>
<keyword evidence="3" id="KW-1185">Reference proteome</keyword>
<feature type="region of interest" description="Disordered" evidence="1">
    <location>
        <begin position="1"/>
        <end position="50"/>
    </location>
</feature>
<protein>
    <submittedName>
        <fullName evidence="2">Uncharacterized protein</fullName>
    </submittedName>
</protein>
<organism evidence="2 3">
    <name type="scientific">Blastomyces gilchristii (strain SLH14081)</name>
    <name type="common">Blastomyces dermatitidis</name>
    <dbReference type="NCBI Taxonomy" id="559298"/>
    <lineage>
        <taxon>Eukaryota</taxon>
        <taxon>Fungi</taxon>
        <taxon>Dikarya</taxon>
        <taxon>Ascomycota</taxon>
        <taxon>Pezizomycotina</taxon>
        <taxon>Eurotiomycetes</taxon>
        <taxon>Eurotiomycetidae</taxon>
        <taxon>Onygenales</taxon>
        <taxon>Ajellomycetaceae</taxon>
        <taxon>Blastomyces</taxon>
    </lineage>
</organism>
<reference evidence="3" key="1">
    <citation type="journal article" date="2015" name="PLoS Genet.">
        <title>The dynamic genome and transcriptome of the human fungal pathogen Blastomyces and close relative Emmonsia.</title>
        <authorList>
            <person name="Munoz J.F."/>
            <person name="Gauthier G.M."/>
            <person name="Desjardins C.A."/>
            <person name="Gallo J.E."/>
            <person name="Holder J."/>
            <person name="Sullivan T.D."/>
            <person name="Marty A.J."/>
            <person name="Carmen J.C."/>
            <person name="Chen Z."/>
            <person name="Ding L."/>
            <person name="Gujja S."/>
            <person name="Magrini V."/>
            <person name="Misas E."/>
            <person name="Mitreva M."/>
            <person name="Priest M."/>
            <person name="Saif S."/>
            <person name="Whiston E.A."/>
            <person name="Young S."/>
            <person name="Zeng Q."/>
            <person name="Goldman W.E."/>
            <person name="Mardis E.R."/>
            <person name="Taylor J.W."/>
            <person name="McEwen J.G."/>
            <person name="Clay O.K."/>
            <person name="Klein B.S."/>
            <person name="Cuomo C.A."/>
        </authorList>
    </citation>
    <scope>NUCLEOTIDE SEQUENCE [LARGE SCALE GENOMIC DNA]</scope>
    <source>
        <strain evidence="3">SLH14081</strain>
    </source>
</reference>
<dbReference type="EMBL" id="GG657450">
    <property type="protein sequence ID" value="OAT06125.1"/>
    <property type="molecule type" value="Genomic_DNA"/>
</dbReference>
<accession>A0A179UDN4</accession>
<dbReference type="AlphaFoldDB" id="A0A179UDN4"/>
<dbReference type="VEuPathDB" id="FungiDB:BDBG_16557"/>
<proteinExistence type="predicted"/>
<evidence type="ECO:0000256" key="1">
    <source>
        <dbReference type="SAM" id="MobiDB-lite"/>
    </source>
</evidence>
<gene>
    <name evidence="2" type="ORF">BDBG_16557</name>
</gene>
<feature type="compositionally biased region" description="Polar residues" evidence="1">
    <location>
        <begin position="41"/>
        <end position="50"/>
    </location>
</feature>
<dbReference type="Proteomes" id="UP000002038">
    <property type="component" value="Unassembled WGS sequence"/>
</dbReference>
<evidence type="ECO:0000313" key="2">
    <source>
        <dbReference type="EMBL" id="OAT06125.1"/>
    </source>
</evidence>
<evidence type="ECO:0000313" key="3">
    <source>
        <dbReference type="Proteomes" id="UP000002038"/>
    </source>
</evidence>
<dbReference type="RefSeq" id="XP_031577049.1">
    <property type="nucleotide sequence ID" value="XM_031724486.1"/>
</dbReference>
<sequence>MLEHEGEGPVQLQSREARRDAGKSVAPGGRPMPLKHRPSKPTCTAPSNVSLRLRDGSPLDSLCPNYQDHQKSRIQIHGFCARIRKQLAMDRGPDADCRPQGR</sequence>
<dbReference type="KEGG" id="bgh:BDBG_16557"/>
<name>A0A179UDN4_BLAGS</name>